<accession>A0A4Y9YNG7</accession>
<evidence type="ECO:0000256" key="1">
    <source>
        <dbReference type="SAM" id="MobiDB-lite"/>
    </source>
</evidence>
<organism evidence="2 3">
    <name type="scientific">Rhodofomes roseus</name>
    <dbReference type="NCBI Taxonomy" id="34475"/>
    <lineage>
        <taxon>Eukaryota</taxon>
        <taxon>Fungi</taxon>
        <taxon>Dikarya</taxon>
        <taxon>Basidiomycota</taxon>
        <taxon>Agaricomycotina</taxon>
        <taxon>Agaricomycetes</taxon>
        <taxon>Polyporales</taxon>
        <taxon>Rhodofomes</taxon>
    </lineage>
</organism>
<gene>
    <name evidence="2" type="ORF">EVJ58_g3392</name>
</gene>
<evidence type="ECO:0000313" key="2">
    <source>
        <dbReference type="EMBL" id="TFY63197.1"/>
    </source>
</evidence>
<reference evidence="2 3" key="1">
    <citation type="submission" date="2019-01" db="EMBL/GenBank/DDBJ databases">
        <title>Genome sequencing of the rare red list fungi Fomitopsis rosea.</title>
        <authorList>
            <person name="Buettner E."/>
            <person name="Kellner H."/>
        </authorList>
    </citation>
    <scope>NUCLEOTIDE SEQUENCE [LARGE SCALE GENOMIC DNA]</scope>
    <source>
        <strain evidence="2 3">DSM 105464</strain>
    </source>
</reference>
<dbReference type="Proteomes" id="UP000298390">
    <property type="component" value="Unassembled WGS sequence"/>
</dbReference>
<feature type="region of interest" description="Disordered" evidence="1">
    <location>
        <begin position="84"/>
        <end position="251"/>
    </location>
</feature>
<protein>
    <recommendedName>
        <fullName evidence="4">Coilin</fullName>
    </recommendedName>
</protein>
<dbReference type="EMBL" id="SEKV01000138">
    <property type="protein sequence ID" value="TFY63197.1"/>
    <property type="molecule type" value="Genomic_DNA"/>
</dbReference>
<comment type="caution">
    <text evidence="2">The sequence shown here is derived from an EMBL/GenBank/DDBJ whole genome shotgun (WGS) entry which is preliminary data.</text>
</comment>
<evidence type="ECO:0008006" key="4">
    <source>
        <dbReference type="Google" id="ProtNLM"/>
    </source>
</evidence>
<evidence type="ECO:0000313" key="3">
    <source>
        <dbReference type="Proteomes" id="UP000298390"/>
    </source>
</evidence>
<sequence>MRIKLQSFPPLPVCRAWFSVHSATTVEELKSVLCKELPALRDGDLEPRDIDLVLDDFELLDISPVDVVRDGDLILIKQRPSITSGKRKAVDVGRPVRKRVKRSDDTKQSAPAKKTPSQEVKQRKGAERAATLHATKPDPLSSSSDSSSDSASSSSSESSDSDAASSSSESSSESSSSSSDSDTSQSSSDSAPSIAPTRPNGKLIAGPPRAKPSPVAAQAKPTQGKAPAATENFVPPGLGKPATQSRNVRRRRKRMFERLEATTEPASVNEIPLGTRAETVAPVPSPAPVAAPSVHDMRASAAQDGRPPVFMMSTLQNKNKKKGFKKMMNSNIAAKIVFSSAAEEAAVEQTLQEAIPFTNTGDREVLATFSRLVPPSEKQEKGLLPPNMFVTSVDVEADLPRKRKKRKQQQVVDYEEEAAEVFELPYDDPMEAEPAVDPRLPSNDMTTSEAAPMTINRHEVESNWSSLPKITEASQVKSGVFVGWKELGINPQSFTPEMLLNVGRVVSCEQQLVVEQHSEHAAEVSFGGLIMAEEGQNVELGYEWTDVFQGDWRFIQARTTSIAAT</sequence>
<proteinExistence type="predicted"/>
<dbReference type="AlphaFoldDB" id="A0A4Y9YNG7"/>
<dbReference type="STRING" id="34475.A0A4Y9YNG7"/>
<feature type="compositionally biased region" description="Low complexity" evidence="1">
    <location>
        <begin position="141"/>
        <end position="190"/>
    </location>
</feature>
<name>A0A4Y9YNG7_9APHY</name>